<dbReference type="VEuPathDB" id="AmoebaDB:DICPUDRAFT_156272"/>
<dbReference type="SMART" id="SM00033">
    <property type="entry name" value="CH"/>
    <property type="match status" value="1"/>
</dbReference>
<dbReference type="SUPFAM" id="SSF47576">
    <property type="entry name" value="Calponin-homology domain, CH-domain"/>
    <property type="match status" value="1"/>
</dbReference>
<dbReference type="InterPro" id="IPR001715">
    <property type="entry name" value="CH_dom"/>
</dbReference>
<dbReference type="OrthoDB" id="21595at2759"/>
<feature type="coiled-coil region" evidence="1">
    <location>
        <begin position="221"/>
        <end position="294"/>
    </location>
</feature>
<dbReference type="KEGG" id="dpp:DICPUDRAFT_156272"/>
<dbReference type="GO" id="GO:0015629">
    <property type="term" value="C:actin cytoskeleton"/>
    <property type="evidence" value="ECO:0000318"/>
    <property type="project" value="GO_Central"/>
</dbReference>
<feature type="compositionally biased region" description="Low complexity" evidence="2">
    <location>
        <begin position="307"/>
        <end position="318"/>
    </location>
</feature>
<gene>
    <name evidence="4" type="ORF">DICPUDRAFT_156272</name>
</gene>
<dbReference type="FunCoup" id="F0ZW58">
    <property type="interactions" value="51"/>
</dbReference>
<keyword evidence="5" id="KW-1185">Reference proteome</keyword>
<dbReference type="GO" id="GO:0051015">
    <property type="term" value="F:actin filament binding"/>
    <property type="evidence" value="ECO:0000318"/>
    <property type="project" value="GO_Central"/>
</dbReference>
<dbReference type="PRINTS" id="PR00888">
    <property type="entry name" value="SM22CALPONIN"/>
</dbReference>
<evidence type="ECO:0000313" key="4">
    <source>
        <dbReference type="EMBL" id="EGC31824.1"/>
    </source>
</evidence>
<sequence>MSAPNSTHGNNAVYREDGVRLYGMDAEIELKQRAKRDPQLEKELAQWIEKAIGEKLKYPNDLIESLRSGIVLCKLINTLLPGTIKSVNTRDTALHHMENIGLYIKACWKVGVESSDLFVASDLYLKKGVSAVIQNLASIARCAHNCAEYKGPTFGYKPNPNIQPAKKWDEIKIGGPVFVTDIENKENIQPPNCTKCGHEKVCQACYPPSSQKVNIISEKEKEREKEKEKEFLQKIQNLSNVLKEKEDHIKSLIDNLDKQKKKQVDDEKELKELIETQKTQIQSKENIIQSLNKTNSNLVLLASNNSSNNTVTTPPSSTIKSNSYVTPPTTTSTTSTSLANNANKTNRNSGVFQAVSTINNKVNTPSSSSTLNATTTTNTIKCSRCNSTTNKPTQKYCSCGELLKKDTATTTTTTNSFIFNKPPTTINTTTSSIATNNTTTPSYLNKNRNSTNLTNNTGITINNSNNSEIEKLNDKISTLCSTMKQQEETISRLNNQINSEKQIYEKEKKQQKQTIDNQQILLNQKEQDLKKALSSNTSSNTATNQSNKPFLLGAELRSINTNHSNDPSIYSKPYGSNIKVDNASNITTTLPSNSTIIGNKELETLRDKLKELEYRLNDEISKSKAKDSTIALLNEKVLSFNNRPKRVLTGAVSSAKSSQIVVGRKRFNTLKPDSVDITTLVDATLSHLSAILYNKPIEFYQVTSLKDLFKTETGRRRFTQILSSTLKQVPQLQLSETSFEFLLYLISCALQEMNISQDHDFQCARIIFHSSDSLYRVGKTGQSEFLKPFITSSPVFKDIRFWSDYFWVQLSKRHRKVYGKIPDTLDREIIINLLSYFGVNMTYFGISSDQVKEFINEMGSQNNLDKKQIDYIISTLKDSPLYQSINTNNDKQKNTVVSSAKVSKKDKDEKKKK</sequence>
<evidence type="ECO:0000256" key="2">
    <source>
        <dbReference type="SAM" id="MobiDB-lite"/>
    </source>
</evidence>
<dbReference type="OMA" id="KACWKVG"/>
<keyword evidence="1" id="KW-0175">Coiled coil</keyword>
<dbReference type="STRING" id="5786.F0ZW58"/>
<protein>
    <recommendedName>
        <fullName evidence="3">Calponin-homology (CH) domain-containing protein</fullName>
    </recommendedName>
</protein>
<dbReference type="PANTHER" id="PTHR47385">
    <property type="entry name" value="CALPONIN"/>
    <property type="match status" value="1"/>
</dbReference>
<dbReference type="GO" id="GO:0007015">
    <property type="term" value="P:actin filament organization"/>
    <property type="evidence" value="ECO:0000318"/>
    <property type="project" value="GO_Central"/>
</dbReference>
<proteinExistence type="predicted"/>
<feature type="compositionally biased region" description="Low complexity" evidence="2">
    <location>
        <begin position="326"/>
        <end position="337"/>
    </location>
</feature>
<reference evidence="5" key="1">
    <citation type="journal article" date="2011" name="Genome Biol.">
        <title>Comparative genomics of the social amoebae Dictyostelium discoideum and Dictyostelium purpureum.</title>
        <authorList>
            <consortium name="US DOE Joint Genome Institute (JGI-PGF)"/>
            <person name="Sucgang R."/>
            <person name="Kuo A."/>
            <person name="Tian X."/>
            <person name="Salerno W."/>
            <person name="Parikh A."/>
            <person name="Feasley C.L."/>
            <person name="Dalin E."/>
            <person name="Tu H."/>
            <person name="Huang E."/>
            <person name="Barry K."/>
            <person name="Lindquist E."/>
            <person name="Shapiro H."/>
            <person name="Bruce D."/>
            <person name="Schmutz J."/>
            <person name="Salamov A."/>
            <person name="Fey P."/>
            <person name="Gaudet P."/>
            <person name="Anjard C."/>
            <person name="Babu M.M."/>
            <person name="Basu S."/>
            <person name="Bushmanova Y."/>
            <person name="van der Wel H."/>
            <person name="Katoh-Kurasawa M."/>
            <person name="Dinh C."/>
            <person name="Coutinho P.M."/>
            <person name="Saito T."/>
            <person name="Elias M."/>
            <person name="Schaap P."/>
            <person name="Kay R.R."/>
            <person name="Henrissat B."/>
            <person name="Eichinger L."/>
            <person name="Rivero F."/>
            <person name="Putnam N.H."/>
            <person name="West C.M."/>
            <person name="Loomis W.F."/>
            <person name="Chisholm R.L."/>
            <person name="Shaulsky G."/>
            <person name="Strassmann J.E."/>
            <person name="Queller D.C."/>
            <person name="Kuspa A."/>
            <person name="Grigoriev I.V."/>
        </authorList>
    </citation>
    <scope>NUCLEOTIDE SEQUENCE [LARGE SCALE GENOMIC DNA]</scope>
    <source>
        <strain evidence="5">QSDP1</strain>
    </source>
</reference>
<accession>F0ZW58</accession>
<dbReference type="RefSeq" id="XP_003291658.1">
    <property type="nucleotide sequence ID" value="XM_003291610.1"/>
</dbReference>
<dbReference type="InParanoid" id="F0ZW58"/>
<feature type="compositionally biased region" description="Basic and acidic residues" evidence="2">
    <location>
        <begin position="903"/>
        <end position="913"/>
    </location>
</feature>
<dbReference type="eggNOG" id="KOG2046">
    <property type="taxonomic scope" value="Eukaryota"/>
</dbReference>
<organism evidence="4 5">
    <name type="scientific">Dictyostelium purpureum</name>
    <name type="common">Slime mold</name>
    <dbReference type="NCBI Taxonomy" id="5786"/>
    <lineage>
        <taxon>Eukaryota</taxon>
        <taxon>Amoebozoa</taxon>
        <taxon>Evosea</taxon>
        <taxon>Eumycetozoa</taxon>
        <taxon>Dictyostelia</taxon>
        <taxon>Dictyosteliales</taxon>
        <taxon>Dictyosteliaceae</taxon>
        <taxon>Dictyostelium</taxon>
    </lineage>
</organism>
<dbReference type="InterPro" id="IPR050606">
    <property type="entry name" value="Calponin-like"/>
</dbReference>
<dbReference type="EMBL" id="GL871228">
    <property type="protein sequence ID" value="EGC31824.1"/>
    <property type="molecule type" value="Genomic_DNA"/>
</dbReference>
<name>F0ZW58_DICPU</name>
<dbReference type="Pfam" id="PF00307">
    <property type="entry name" value="CH"/>
    <property type="match status" value="1"/>
</dbReference>
<evidence type="ECO:0000259" key="3">
    <source>
        <dbReference type="PROSITE" id="PS50021"/>
    </source>
</evidence>
<evidence type="ECO:0000313" key="5">
    <source>
        <dbReference type="Proteomes" id="UP000001064"/>
    </source>
</evidence>
<feature type="region of interest" description="Disordered" evidence="2">
    <location>
        <begin position="307"/>
        <end position="345"/>
    </location>
</feature>
<dbReference type="Proteomes" id="UP000001064">
    <property type="component" value="Unassembled WGS sequence"/>
</dbReference>
<dbReference type="PANTHER" id="PTHR47385:SF14">
    <property type="entry name" value="TRANSGELIN"/>
    <property type="match status" value="1"/>
</dbReference>
<feature type="coiled-coil region" evidence="1">
    <location>
        <begin position="469"/>
        <end position="535"/>
    </location>
</feature>
<feature type="region of interest" description="Disordered" evidence="2">
    <location>
        <begin position="887"/>
        <end position="913"/>
    </location>
</feature>
<dbReference type="AlphaFoldDB" id="F0ZW58"/>
<dbReference type="InterPro" id="IPR003096">
    <property type="entry name" value="SM22_calponin"/>
</dbReference>
<feature type="domain" description="Calponin-homology (CH)" evidence="3">
    <location>
        <begin position="38"/>
        <end position="143"/>
    </location>
</feature>
<dbReference type="GeneID" id="10507837"/>
<dbReference type="PROSITE" id="PS50021">
    <property type="entry name" value="CH"/>
    <property type="match status" value="1"/>
</dbReference>
<dbReference type="Gene3D" id="1.10.418.10">
    <property type="entry name" value="Calponin-like domain"/>
    <property type="match status" value="1"/>
</dbReference>
<dbReference type="InterPro" id="IPR036872">
    <property type="entry name" value="CH_dom_sf"/>
</dbReference>
<evidence type="ECO:0000256" key="1">
    <source>
        <dbReference type="SAM" id="Coils"/>
    </source>
</evidence>